<dbReference type="AlphaFoldDB" id="A0A5N6GGH8"/>
<evidence type="ECO:0000313" key="1">
    <source>
        <dbReference type="EMBL" id="KAB8241466.1"/>
    </source>
</evidence>
<name>A0A5N6GGH8_ASPFL</name>
<reference evidence="1" key="1">
    <citation type="submission" date="2019-04" db="EMBL/GenBank/DDBJ databases">
        <title>Friends and foes A comparative genomics study of 23 Aspergillus species from section Flavi.</title>
        <authorList>
            <consortium name="DOE Joint Genome Institute"/>
            <person name="Kjaerbolling I."/>
            <person name="Vesth T."/>
            <person name="Frisvad J.C."/>
            <person name="Nybo J.L."/>
            <person name="Theobald S."/>
            <person name="Kildgaard S."/>
            <person name="Isbrandt T."/>
            <person name="Kuo A."/>
            <person name="Sato A."/>
            <person name="Lyhne E.K."/>
            <person name="Kogle M.E."/>
            <person name="Wiebenga A."/>
            <person name="Kun R.S."/>
            <person name="Lubbers R.J."/>
            <person name="Makela M.R."/>
            <person name="Barry K."/>
            <person name="Chovatia M."/>
            <person name="Clum A."/>
            <person name="Daum C."/>
            <person name="Haridas S."/>
            <person name="He G."/>
            <person name="LaButti K."/>
            <person name="Lipzen A."/>
            <person name="Mondo S."/>
            <person name="Riley R."/>
            <person name="Salamov A."/>
            <person name="Simmons B.A."/>
            <person name="Magnuson J.K."/>
            <person name="Henrissat B."/>
            <person name="Mortensen U.H."/>
            <person name="Larsen T.O."/>
            <person name="Devries R.P."/>
            <person name="Grigoriev I.V."/>
            <person name="Machida M."/>
            <person name="Baker S.E."/>
            <person name="Andersen M.R."/>
        </authorList>
    </citation>
    <scope>NUCLEOTIDE SEQUENCE [LARGE SCALE GENOMIC DNA]</scope>
    <source>
        <strain evidence="1">CBS 121.62</strain>
    </source>
</reference>
<sequence>MPDLETVRAQSSFCGDCDGIGNHGTTQDNHPSMFEFKDWLKDMSARTKTILSER</sequence>
<accession>A0A5N6GGH8</accession>
<proteinExistence type="predicted"/>
<dbReference type="EMBL" id="ML734690">
    <property type="protein sequence ID" value="KAB8241466.1"/>
    <property type="molecule type" value="Genomic_DNA"/>
</dbReference>
<organism evidence="1">
    <name type="scientific">Aspergillus flavus</name>
    <dbReference type="NCBI Taxonomy" id="5059"/>
    <lineage>
        <taxon>Eukaryota</taxon>
        <taxon>Fungi</taxon>
        <taxon>Dikarya</taxon>
        <taxon>Ascomycota</taxon>
        <taxon>Pezizomycotina</taxon>
        <taxon>Eurotiomycetes</taxon>
        <taxon>Eurotiomycetidae</taxon>
        <taxon>Eurotiales</taxon>
        <taxon>Aspergillaceae</taxon>
        <taxon>Aspergillus</taxon>
        <taxon>Aspergillus subgen. Circumdati</taxon>
    </lineage>
</organism>
<gene>
    <name evidence="1" type="ORF">BDV35DRAFT_384921</name>
</gene>
<dbReference type="Proteomes" id="UP000325434">
    <property type="component" value="Unassembled WGS sequence"/>
</dbReference>
<protein>
    <submittedName>
        <fullName evidence="1">Uncharacterized protein</fullName>
    </submittedName>
</protein>